<protein>
    <submittedName>
        <fullName evidence="1">Uncharacterized protein</fullName>
    </submittedName>
</protein>
<evidence type="ECO:0000313" key="2">
    <source>
        <dbReference type="Proteomes" id="UP001062846"/>
    </source>
</evidence>
<sequence>MRKRPGSAEIGVVHGGGQTADELRLESRFVNKSRAQAEDVECGKVRVRLQIQGAITMTAKSGCFTFLKQNVEEERLSRCIFV</sequence>
<proteinExistence type="predicted"/>
<reference evidence="1" key="1">
    <citation type="submission" date="2022-02" db="EMBL/GenBank/DDBJ databases">
        <title>Plant Genome Project.</title>
        <authorList>
            <person name="Zhang R.-G."/>
        </authorList>
    </citation>
    <scope>NUCLEOTIDE SEQUENCE</scope>
    <source>
        <strain evidence="1">AT1</strain>
    </source>
</reference>
<dbReference type="Proteomes" id="UP001062846">
    <property type="component" value="Chromosome 3"/>
</dbReference>
<gene>
    <name evidence="1" type="ORF">RHMOL_Rhmol03G0031600</name>
</gene>
<evidence type="ECO:0000313" key="1">
    <source>
        <dbReference type="EMBL" id="KAI8562381.1"/>
    </source>
</evidence>
<name>A0ACC0PB42_RHOML</name>
<comment type="caution">
    <text evidence="1">The sequence shown here is derived from an EMBL/GenBank/DDBJ whole genome shotgun (WGS) entry which is preliminary data.</text>
</comment>
<accession>A0ACC0PB42</accession>
<organism evidence="1 2">
    <name type="scientific">Rhododendron molle</name>
    <name type="common">Chinese azalea</name>
    <name type="synonym">Azalea mollis</name>
    <dbReference type="NCBI Taxonomy" id="49168"/>
    <lineage>
        <taxon>Eukaryota</taxon>
        <taxon>Viridiplantae</taxon>
        <taxon>Streptophyta</taxon>
        <taxon>Embryophyta</taxon>
        <taxon>Tracheophyta</taxon>
        <taxon>Spermatophyta</taxon>
        <taxon>Magnoliopsida</taxon>
        <taxon>eudicotyledons</taxon>
        <taxon>Gunneridae</taxon>
        <taxon>Pentapetalae</taxon>
        <taxon>asterids</taxon>
        <taxon>Ericales</taxon>
        <taxon>Ericaceae</taxon>
        <taxon>Ericoideae</taxon>
        <taxon>Rhodoreae</taxon>
        <taxon>Rhododendron</taxon>
    </lineage>
</organism>
<dbReference type="EMBL" id="CM046390">
    <property type="protein sequence ID" value="KAI8562381.1"/>
    <property type="molecule type" value="Genomic_DNA"/>
</dbReference>
<keyword evidence="2" id="KW-1185">Reference proteome</keyword>